<dbReference type="PANTHER" id="PTHR14015">
    <property type="entry name" value="OPIOID GROWTH FACTOR RECEPTOR OGFR ZETA-TYPE OPIOID RECEPTOR"/>
    <property type="match status" value="1"/>
</dbReference>
<feature type="domain" description="Opioid growth factor receptor (OGFr) conserved" evidence="1">
    <location>
        <begin position="33"/>
        <end position="164"/>
    </location>
</feature>
<dbReference type="InterPro" id="IPR006757">
    <property type="entry name" value="OGF_rcpt"/>
</dbReference>
<dbReference type="InterPro" id="IPR039574">
    <property type="entry name" value="OGFr"/>
</dbReference>
<dbReference type="GO" id="GO:0016020">
    <property type="term" value="C:membrane"/>
    <property type="evidence" value="ECO:0007669"/>
    <property type="project" value="InterPro"/>
</dbReference>
<keyword evidence="2" id="KW-0675">Receptor</keyword>
<dbReference type="RefSeq" id="WP_166643489.1">
    <property type="nucleotide sequence ID" value="NZ_SNXW01000003.1"/>
</dbReference>
<accession>A0A4R6REK1</accession>
<evidence type="ECO:0000259" key="1">
    <source>
        <dbReference type="Pfam" id="PF04664"/>
    </source>
</evidence>
<dbReference type="GO" id="GO:0140625">
    <property type="term" value="F:opioid growth factor receptor activity"/>
    <property type="evidence" value="ECO:0007669"/>
    <property type="project" value="InterPro"/>
</dbReference>
<dbReference type="EMBL" id="SNXW01000003">
    <property type="protein sequence ID" value="TDP84584.1"/>
    <property type="molecule type" value="Genomic_DNA"/>
</dbReference>
<protein>
    <submittedName>
        <fullName evidence="2">Opioid growth factor receptor-like protein</fullName>
    </submittedName>
</protein>
<dbReference type="Proteomes" id="UP000294593">
    <property type="component" value="Unassembled WGS sequence"/>
</dbReference>
<gene>
    <name evidence="2" type="ORF">EV672_103153</name>
</gene>
<dbReference type="PANTHER" id="PTHR14015:SF2">
    <property type="entry name" value="OPIOID GROWTH FACTOR RECEPTOR (OGFR) CONSERVED DOMAIN-CONTAINING PROTEIN"/>
    <property type="match status" value="1"/>
</dbReference>
<dbReference type="Pfam" id="PF04664">
    <property type="entry name" value="OGFr_N"/>
    <property type="match status" value="1"/>
</dbReference>
<evidence type="ECO:0000313" key="3">
    <source>
        <dbReference type="Proteomes" id="UP000294593"/>
    </source>
</evidence>
<comment type="caution">
    <text evidence="2">The sequence shown here is derived from an EMBL/GenBank/DDBJ whole genome shotgun (WGS) entry which is preliminary data.</text>
</comment>
<name>A0A4R6REK1_9BURK</name>
<dbReference type="AlphaFoldDB" id="A0A4R6REK1"/>
<sequence length="171" mass="19862">MTQSMESIRNYLGYGGTDHRQRTLDEALGWDDAMLESTHDFVQWWFPLAEPSAFSHHAPMASLSEFEILGNDERVRVGVERAMHRMLRFYGLRLNASGVIEKTDQWDVRSRNWACRHTHNDLRLTRMLKSLSLLGQRAHARVLLAALEQIVNEERASSEATPLRFWREALL</sequence>
<keyword evidence="3" id="KW-1185">Reference proteome</keyword>
<proteinExistence type="predicted"/>
<evidence type="ECO:0000313" key="2">
    <source>
        <dbReference type="EMBL" id="TDP84584.1"/>
    </source>
</evidence>
<organism evidence="2 3">
    <name type="scientific">Aquabacterium commune</name>
    <dbReference type="NCBI Taxonomy" id="70586"/>
    <lineage>
        <taxon>Bacteria</taxon>
        <taxon>Pseudomonadati</taxon>
        <taxon>Pseudomonadota</taxon>
        <taxon>Betaproteobacteria</taxon>
        <taxon>Burkholderiales</taxon>
        <taxon>Aquabacterium</taxon>
    </lineage>
</organism>
<reference evidence="2 3" key="1">
    <citation type="submission" date="2019-03" db="EMBL/GenBank/DDBJ databases">
        <title>Genomic Encyclopedia of Type Strains, Phase IV (KMG-IV): sequencing the most valuable type-strain genomes for metagenomic binning, comparative biology and taxonomic classification.</title>
        <authorList>
            <person name="Goeker M."/>
        </authorList>
    </citation>
    <scope>NUCLEOTIDE SEQUENCE [LARGE SCALE GENOMIC DNA]</scope>
    <source>
        <strain evidence="2 3">DSM 11901</strain>
    </source>
</reference>